<organism evidence="3 4">
    <name type="scientific">Antarcticibacterium flavum</name>
    <dbReference type="NCBI Taxonomy" id="2058175"/>
    <lineage>
        <taxon>Bacteria</taxon>
        <taxon>Pseudomonadati</taxon>
        <taxon>Bacteroidota</taxon>
        <taxon>Flavobacteriia</taxon>
        <taxon>Flavobacteriales</taxon>
        <taxon>Flavobacteriaceae</taxon>
        <taxon>Antarcticibacterium</taxon>
    </lineage>
</organism>
<dbReference type="Gene3D" id="3.40.33.10">
    <property type="entry name" value="CAP"/>
    <property type="match status" value="1"/>
</dbReference>
<dbReference type="PANTHER" id="PTHR31157:SF1">
    <property type="entry name" value="SCP DOMAIN-CONTAINING PROTEIN"/>
    <property type="match status" value="1"/>
</dbReference>
<evidence type="ECO:0000259" key="2">
    <source>
        <dbReference type="Pfam" id="PF00188"/>
    </source>
</evidence>
<accession>A0A5B7WYJ7</accession>
<dbReference type="KEGG" id="afla:FHG64_02110"/>
<feature type="domain" description="SCP" evidence="2">
    <location>
        <begin position="54"/>
        <end position="161"/>
    </location>
</feature>
<reference evidence="3 4" key="1">
    <citation type="submission" date="2019-06" db="EMBL/GenBank/DDBJ databases">
        <title>Complete genome sequence of Antarcticibacterium flavum KCTC 52984T from an Antarctic marine sediment.</title>
        <authorList>
            <person name="Lee Y.M."/>
            <person name="Shin S.C."/>
        </authorList>
    </citation>
    <scope>NUCLEOTIDE SEQUENCE [LARGE SCALE GENOMIC DNA]</scope>
    <source>
        <strain evidence="3 4">KCTC 52984</strain>
    </source>
</reference>
<dbReference type="SUPFAM" id="SSF55797">
    <property type="entry name" value="PR-1-like"/>
    <property type="match status" value="1"/>
</dbReference>
<protein>
    <submittedName>
        <fullName evidence="3">CAP domain-containing protein</fullName>
    </submittedName>
</protein>
<dbReference type="InterPro" id="IPR035940">
    <property type="entry name" value="CAP_sf"/>
</dbReference>
<dbReference type="CDD" id="cd05379">
    <property type="entry name" value="CAP_bacterial"/>
    <property type="match status" value="1"/>
</dbReference>
<evidence type="ECO:0000313" key="3">
    <source>
        <dbReference type="EMBL" id="QCY68284.1"/>
    </source>
</evidence>
<dbReference type="RefSeq" id="WP_139064860.1">
    <property type="nucleotide sequence ID" value="NZ_CP040812.1"/>
</dbReference>
<dbReference type="Proteomes" id="UP000309016">
    <property type="component" value="Chromosome"/>
</dbReference>
<dbReference type="OrthoDB" id="982527at2"/>
<dbReference type="PROSITE" id="PS51257">
    <property type="entry name" value="PROKAR_LIPOPROTEIN"/>
    <property type="match status" value="1"/>
</dbReference>
<feature type="signal peptide" evidence="1">
    <location>
        <begin position="1"/>
        <end position="22"/>
    </location>
</feature>
<dbReference type="EMBL" id="CP040812">
    <property type="protein sequence ID" value="QCY68284.1"/>
    <property type="molecule type" value="Genomic_DNA"/>
</dbReference>
<dbReference type="PANTHER" id="PTHR31157">
    <property type="entry name" value="SCP DOMAIN-CONTAINING PROTEIN"/>
    <property type="match status" value="1"/>
</dbReference>
<proteinExistence type="predicted"/>
<evidence type="ECO:0000313" key="4">
    <source>
        <dbReference type="Proteomes" id="UP000309016"/>
    </source>
</evidence>
<feature type="chain" id="PRO_5023062741" evidence="1">
    <location>
        <begin position="23"/>
        <end position="167"/>
    </location>
</feature>
<gene>
    <name evidence="3" type="ORF">FHG64_02110</name>
</gene>
<keyword evidence="1" id="KW-0732">Signal</keyword>
<evidence type="ECO:0000256" key="1">
    <source>
        <dbReference type="SAM" id="SignalP"/>
    </source>
</evidence>
<dbReference type="Pfam" id="PF00188">
    <property type="entry name" value="CAP"/>
    <property type="match status" value="1"/>
</dbReference>
<dbReference type="AlphaFoldDB" id="A0A5B7WYJ7"/>
<dbReference type="InterPro" id="IPR014044">
    <property type="entry name" value="CAP_dom"/>
</dbReference>
<keyword evidence="4" id="KW-1185">Reference proteome</keyword>
<name>A0A5B7WYJ7_9FLAO</name>
<sequence length="167" mass="18727">MYTITKKVCLVLICVLTFSSCATDNDLPADDPIKTANLVDYIAYSSIEKDIIVAVNNYRRDNGLKVLGTLDDITHQAIEHNNYMIANKKVSHDNFNKRYIALVNDIGAKAVSENIGFGYRTAEAVVNAWINSDGHKDNIEGDFTHFGISVEQDEDGKNYFTNIFVKR</sequence>